<evidence type="ECO:0000313" key="1">
    <source>
        <dbReference type="EMBL" id="KAF2444875.1"/>
    </source>
</evidence>
<gene>
    <name evidence="1" type="ORF">P171DRAFT_520969</name>
</gene>
<dbReference type="OrthoDB" id="3439489at2759"/>
<dbReference type="AlphaFoldDB" id="A0A9P4UC55"/>
<comment type="caution">
    <text evidence="1">The sequence shown here is derived from an EMBL/GenBank/DDBJ whole genome shotgun (WGS) entry which is preliminary data.</text>
</comment>
<reference evidence="1" key="1">
    <citation type="journal article" date="2020" name="Stud. Mycol.">
        <title>101 Dothideomycetes genomes: a test case for predicting lifestyles and emergence of pathogens.</title>
        <authorList>
            <person name="Haridas S."/>
            <person name="Albert R."/>
            <person name="Binder M."/>
            <person name="Bloem J."/>
            <person name="Labutti K."/>
            <person name="Salamov A."/>
            <person name="Andreopoulos B."/>
            <person name="Baker S."/>
            <person name="Barry K."/>
            <person name="Bills G."/>
            <person name="Bluhm B."/>
            <person name="Cannon C."/>
            <person name="Castanera R."/>
            <person name="Culley D."/>
            <person name="Daum C."/>
            <person name="Ezra D."/>
            <person name="Gonzalez J."/>
            <person name="Henrissat B."/>
            <person name="Kuo A."/>
            <person name="Liang C."/>
            <person name="Lipzen A."/>
            <person name="Lutzoni F."/>
            <person name="Magnuson J."/>
            <person name="Mondo S."/>
            <person name="Nolan M."/>
            <person name="Ohm R."/>
            <person name="Pangilinan J."/>
            <person name="Park H.-J."/>
            <person name="Ramirez L."/>
            <person name="Alfaro M."/>
            <person name="Sun H."/>
            <person name="Tritt A."/>
            <person name="Yoshinaga Y."/>
            <person name="Zwiers L.-H."/>
            <person name="Turgeon B."/>
            <person name="Goodwin S."/>
            <person name="Spatafora J."/>
            <person name="Crous P."/>
            <person name="Grigoriev I."/>
        </authorList>
    </citation>
    <scope>NUCLEOTIDE SEQUENCE</scope>
    <source>
        <strain evidence="1">CBS 690.94</strain>
    </source>
</reference>
<name>A0A9P4UC55_9PLEO</name>
<keyword evidence="2" id="KW-1185">Reference proteome</keyword>
<proteinExistence type="predicted"/>
<accession>A0A9P4UC55</accession>
<evidence type="ECO:0000313" key="2">
    <source>
        <dbReference type="Proteomes" id="UP000799764"/>
    </source>
</evidence>
<dbReference type="EMBL" id="MU001500">
    <property type="protein sequence ID" value="KAF2444875.1"/>
    <property type="molecule type" value="Genomic_DNA"/>
</dbReference>
<organism evidence="1 2">
    <name type="scientific">Karstenula rhodostoma CBS 690.94</name>
    <dbReference type="NCBI Taxonomy" id="1392251"/>
    <lineage>
        <taxon>Eukaryota</taxon>
        <taxon>Fungi</taxon>
        <taxon>Dikarya</taxon>
        <taxon>Ascomycota</taxon>
        <taxon>Pezizomycotina</taxon>
        <taxon>Dothideomycetes</taxon>
        <taxon>Pleosporomycetidae</taxon>
        <taxon>Pleosporales</taxon>
        <taxon>Massarineae</taxon>
        <taxon>Didymosphaeriaceae</taxon>
        <taxon>Karstenula</taxon>
    </lineage>
</organism>
<dbReference type="Proteomes" id="UP000799764">
    <property type="component" value="Unassembled WGS sequence"/>
</dbReference>
<dbReference type="Gene3D" id="2.80.10.50">
    <property type="match status" value="1"/>
</dbReference>
<protein>
    <submittedName>
        <fullName evidence="1">Uncharacterized protein</fullName>
    </submittedName>
</protein>
<sequence length="191" mass="21012">MRVLFYRLSLPPRYQGEPRLTCYSQSSSPRPAAHSHKRAASYRPLDICFSPATFVCGPAFTDSMDTLSGPFIIEINGMPITKVGSNAEDRTQATTGPDAATFTLKSGKLQSGDWVLARATREDRSFLPKPVRWFKIGAEGDKLPVHPVTAHEEGSSYKIKFANACLIAEDGNVLADLAGRKERCTTLISRY</sequence>